<reference evidence="2 3" key="1">
    <citation type="submission" date="2017-08" db="EMBL/GenBank/DDBJ databases">
        <title>Virgibacillus indicus sp. nov. and Virgibacillus profoundi sp. nov, two moderately halophilic bacteria isolated from marine sediment by using the Microfluidic Streak Plate.</title>
        <authorList>
            <person name="Xu B."/>
            <person name="Hu B."/>
            <person name="Wang J."/>
            <person name="Zhu Y."/>
            <person name="Huang L."/>
            <person name="Du W."/>
            <person name="Huang Y."/>
        </authorList>
    </citation>
    <scope>NUCLEOTIDE SEQUENCE [LARGE SCALE GENOMIC DNA]</scope>
    <source>
        <strain evidence="2 3">IO3-P2-C2</strain>
    </source>
</reference>
<sequence length="64" mass="7343">MNFLKIVFDWMTVIGLVLLLGRIVTAVFHFLDIPFITLFKDYSTISFIILIVGVIGQQVIKDKK</sequence>
<dbReference type="RefSeq" id="WP_094887011.1">
    <property type="nucleotide sequence ID" value="NZ_NPMS01000010.1"/>
</dbReference>
<protein>
    <submittedName>
        <fullName evidence="2">Uncharacterized protein</fullName>
    </submittedName>
</protein>
<organism evidence="2 3">
    <name type="scientific">Virgibacillus indicus</name>
    <dbReference type="NCBI Taxonomy" id="2024554"/>
    <lineage>
        <taxon>Bacteria</taxon>
        <taxon>Bacillati</taxon>
        <taxon>Bacillota</taxon>
        <taxon>Bacilli</taxon>
        <taxon>Bacillales</taxon>
        <taxon>Bacillaceae</taxon>
        <taxon>Virgibacillus</taxon>
    </lineage>
</organism>
<dbReference type="EMBL" id="NPMS01000010">
    <property type="protein sequence ID" value="OZU87438.1"/>
    <property type="molecule type" value="Genomic_DNA"/>
</dbReference>
<dbReference type="Proteomes" id="UP000216498">
    <property type="component" value="Unassembled WGS sequence"/>
</dbReference>
<evidence type="ECO:0000313" key="2">
    <source>
        <dbReference type="EMBL" id="OZU87438.1"/>
    </source>
</evidence>
<keyword evidence="3" id="KW-1185">Reference proteome</keyword>
<keyword evidence="1" id="KW-0812">Transmembrane</keyword>
<evidence type="ECO:0000313" key="3">
    <source>
        <dbReference type="Proteomes" id="UP000216498"/>
    </source>
</evidence>
<accession>A0A265N5Y7</accession>
<evidence type="ECO:0000256" key="1">
    <source>
        <dbReference type="SAM" id="Phobius"/>
    </source>
</evidence>
<comment type="caution">
    <text evidence="2">The sequence shown here is derived from an EMBL/GenBank/DDBJ whole genome shotgun (WGS) entry which is preliminary data.</text>
</comment>
<name>A0A265N5Y7_9BACI</name>
<feature type="transmembrane region" description="Helical" evidence="1">
    <location>
        <begin position="7"/>
        <end position="30"/>
    </location>
</feature>
<gene>
    <name evidence="2" type="ORF">CIL03_16600</name>
</gene>
<keyword evidence="1" id="KW-1133">Transmembrane helix</keyword>
<proteinExistence type="predicted"/>
<keyword evidence="1" id="KW-0472">Membrane</keyword>
<feature type="transmembrane region" description="Helical" evidence="1">
    <location>
        <begin position="42"/>
        <end position="60"/>
    </location>
</feature>
<dbReference type="AlphaFoldDB" id="A0A265N5Y7"/>